<dbReference type="Pfam" id="PF21077">
    <property type="entry name" value="GDH_ACT3"/>
    <property type="match status" value="1"/>
</dbReference>
<dbReference type="Pfam" id="PF21079">
    <property type="entry name" value="GDH_HM2"/>
    <property type="match status" value="1"/>
</dbReference>
<dbReference type="Pfam" id="PF21073">
    <property type="entry name" value="GDH_HM1"/>
    <property type="match status" value="1"/>
</dbReference>
<evidence type="ECO:0000259" key="4">
    <source>
        <dbReference type="Pfam" id="PF21076"/>
    </source>
</evidence>
<feature type="domain" description="NAD-glutamate dehydrogenase catalytic" evidence="1">
    <location>
        <begin position="711"/>
        <end position="1212"/>
    </location>
</feature>
<dbReference type="Proteomes" id="UP000013525">
    <property type="component" value="Unassembled WGS sequence"/>
</dbReference>
<dbReference type="PANTHER" id="PTHR43403">
    <property type="entry name" value="NAD-SPECIFIC GLUTAMATE DEHYDROGENASE"/>
    <property type="match status" value="1"/>
</dbReference>
<dbReference type="PIRSF" id="PIRSF036761">
    <property type="entry name" value="GDH_Mll4104"/>
    <property type="match status" value="1"/>
</dbReference>
<dbReference type="Pfam" id="PF21074">
    <property type="entry name" value="GDH_C"/>
    <property type="match status" value="1"/>
</dbReference>
<evidence type="ECO:0000313" key="7">
    <source>
        <dbReference type="Proteomes" id="UP000013525"/>
    </source>
</evidence>
<dbReference type="InterPro" id="IPR048381">
    <property type="entry name" value="GDH_C"/>
</dbReference>
<dbReference type="GO" id="GO:0004069">
    <property type="term" value="F:L-aspartate:2-oxoglutarate aminotransferase activity"/>
    <property type="evidence" value="ECO:0007669"/>
    <property type="project" value="InterPro"/>
</dbReference>
<evidence type="ECO:0000259" key="2">
    <source>
        <dbReference type="Pfam" id="PF21074"/>
    </source>
</evidence>
<feature type="domain" description="NAD-specific glutamate dehydrogenase C-terminal" evidence="2">
    <location>
        <begin position="1258"/>
        <end position="1593"/>
    </location>
</feature>
<dbReference type="InterPro" id="IPR007780">
    <property type="entry name" value="NAD_Glu_DH_bac"/>
</dbReference>
<dbReference type="InterPro" id="IPR049062">
    <property type="entry name" value="NAD_Glu_DH_ACT2"/>
</dbReference>
<dbReference type="InterPro" id="IPR049064">
    <property type="entry name" value="NAD_Glu_DH_ACT3"/>
</dbReference>
<evidence type="ECO:0000259" key="1">
    <source>
        <dbReference type="Pfam" id="PF05088"/>
    </source>
</evidence>
<dbReference type="Pfam" id="PF21075">
    <property type="entry name" value="GDH_ACT1"/>
    <property type="match status" value="1"/>
</dbReference>
<dbReference type="GO" id="GO:0004352">
    <property type="term" value="F:glutamate dehydrogenase (NAD+) activity"/>
    <property type="evidence" value="ECO:0007669"/>
    <property type="project" value="InterPro"/>
</dbReference>
<dbReference type="InterPro" id="IPR028971">
    <property type="entry name" value="NAD-GDH_cat"/>
</dbReference>
<dbReference type="EMBL" id="APMY01000067">
    <property type="protein sequence ID" value="EOM76471.1"/>
    <property type="molecule type" value="Genomic_DNA"/>
</dbReference>
<dbReference type="Pfam" id="PF21078">
    <property type="entry name" value="GDH_HM3"/>
    <property type="match status" value="1"/>
</dbReference>
<protein>
    <submittedName>
        <fullName evidence="6">NAD-specific glutamate dehydrogenase</fullName>
    </submittedName>
</protein>
<dbReference type="RefSeq" id="WP_010838321.1">
    <property type="nucleotide sequence ID" value="NZ_APMY01000067.1"/>
</dbReference>
<dbReference type="InterPro" id="IPR024727">
    <property type="entry name" value="NAD_Glu_DH_N_ACT1"/>
</dbReference>
<feature type="domain" description="NAD-glutamate dehydrogenase ACT3" evidence="5">
    <location>
        <begin position="542"/>
        <end position="601"/>
    </location>
</feature>
<dbReference type="Pfam" id="PF21076">
    <property type="entry name" value="GDH_ACT2"/>
    <property type="match status" value="1"/>
</dbReference>
<dbReference type="InterPro" id="IPR049056">
    <property type="entry name" value="NAD_Glu_DH_HM3"/>
</dbReference>
<dbReference type="InterPro" id="IPR049058">
    <property type="entry name" value="NAD_Glu_DH_HM2"/>
</dbReference>
<gene>
    <name evidence="6" type="ORF">Rrhod_2266</name>
</gene>
<proteinExistence type="predicted"/>
<dbReference type="PANTHER" id="PTHR43403:SF1">
    <property type="entry name" value="NAD-SPECIFIC GLUTAMATE DEHYDROGENASE"/>
    <property type="match status" value="1"/>
</dbReference>
<dbReference type="SUPFAM" id="SSF53223">
    <property type="entry name" value="Aminoacid dehydrogenase-like, N-terminal domain"/>
    <property type="match status" value="1"/>
</dbReference>
<dbReference type="InterPro" id="IPR049059">
    <property type="entry name" value="NAD_Glu_DH_HM1"/>
</dbReference>
<dbReference type="InterPro" id="IPR046346">
    <property type="entry name" value="Aminoacid_DH-like_N_sf"/>
</dbReference>
<dbReference type="PATRIC" id="fig|1273125.3.peg.2183"/>
<reference evidence="6 7" key="1">
    <citation type="journal article" date="2013" name="Genome Announc.">
        <title>Draft Genome Sequence of Rhodococcus rhodnii Strain LMG5362, a Symbiont of Rhodnius prolixus (Hemiptera, Reduviidae, Triatominae), the Principle Vector of Trypanosoma cruzi.</title>
        <authorList>
            <person name="Pachebat J.A."/>
            <person name="van Keulen G."/>
            <person name="Whitten M.M."/>
            <person name="Girdwood S."/>
            <person name="Del Sol R."/>
            <person name="Dyson P.J."/>
            <person name="Facey P.D."/>
        </authorList>
    </citation>
    <scope>NUCLEOTIDE SEQUENCE [LARGE SCALE GENOMIC DNA]</scope>
    <source>
        <strain evidence="6 7">LMG 5362</strain>
    </source>
</reference>
<accession>R7WMC8</accession>
<evidence type="ECO:0000313" key="6">
    <source>
        <dbReference type="EMBL" id="EOM76471.1"/>
    </source>
</evidence>
<dbReference type="Pfam" id="PF05088">
    <property type="entry name" value="Bac_GDH_CD"/>
    <property type="match status" value="1"/>
</dbReference>
<sequence length="1605" mass="174611">MRSVTMSGTGNSIDRLAAQAAPEYFRTVDRGDSTDPIAGSAEAVVRAHVELALNRPTGRILTRVHRSDGIAPSLQIVVDDMPLLVESLLALLGRLGIVVGELVHPVMQVRRAQNGTLVEIGAAAQASPSERVVAESWIHVHLDPHTARDVLDVLAVEIVGVLEDVAAVVHDGDAMRRIQLDLADDVADAALPATVGEQERSDCTDLLRWMADGNFTLLGYHRLARADELGADGHRPMVPVRDSGLGLLRSRVDDGALAARDAVRDGDSRLLVLTEGSAPATVHRAAYPFFAGVAVFGTDGAVIGEHRFLGVFTVSALHRNVLDIPVVGRRARAVIEGAGFPLESYSGQAMLEIIEDLPKTELFASSPEVLAETVEAVHSIGRRRSVRLFVRGDRFERFVSCLIYLPRDRYTTRVRVAMQDALAREFHAGTVEYTARVTESALAMVHVVLRDAAPGHVLPHRITEADRERIEAGLIEISRGWDDRFDDAAMRAGFSPTMIRWALAALPEAYKEDFEALRAVRDVALLDALAVGDVDVRLAHTRADRWRVTVYVRGSALSLGQILPILQSLGYEVHDERPYTVSGPGRPDAWIYDFSLVDPRGVDDGAGADTRRAERVQDAFLAAWRGDAEADRFNELVPRAGLTWRQAAVLRTYAKYLRQEGFPYSQHHIETVALAHPTVAAGLVALFEAYFDPDTDDATREQRSADIDAELNAGIERVVSLDEDRVLRAVHSLVHATVRTNAFVVGRNGARPALAVKLLPREIDELPLPRPQFEIFVCSPDVEGVHLRFGRVARGGLRWSDRREDFRTEILGLAKAQQVKNAVIVPVGAKGGFVVKRPPKLTGDANTDRTATHEAGVAAYRAFVSAMLDVTDDYDRSEGTSIPPQRVVRRDGDDDYLVVAADKGTATFSDLANSIAEDYGYWLGDAFASGGSTGYDHKELGITARGAWKSVERHFREMGLDPATDDFTAVGVGDMSGDVFGNGMLLSEHIRLVAAFDHRHVFLDPDPDAAASFAERSRMFALPRSSWADYDAALISRGGGVWERSVKSIPVSPQARRSLGLADDVTELSPPELVRAILLAPVDLLWNGGIGTYVKARSEANGDVGDKSNDLVRVDGAQVRARVIGEGGNLGVTQLGRIEYARAGGRINTDAIDNSAGVDSSDHEVNIKILLDSAVTDGLVPPDERNPLLASMSDEVADLVLADNTAQNSLLGLSRATAPAMIDVHERLVAQLERERGLDRSLESLPTPEEFAELAERGAGLSSPELATLTAHVKLALEADLLATDLPDSDTFASLLPGYFPTPLRDRLQRTILRHPLRRQIVATMLVGETIDMGGITYSFRLAEDTGAATTDTVRAFAAATAIFGLRDVWSRIRSRGLPVAVEDAMIDETLRLLDRATRWLLARRPQPLAVGAEIARYTEPVAELVAAFPTLERDAGRRWRDRRAAWALEHDAPRDLADEVYGLVDRFAFLDVVDVADVTDRPLTSVADAWLGLEAHLEVPTLFDAIAALDRGGRWHSLARLALRDDVYGSLRQLTYEVLSAGEPGESTEDMIAEWEATNGQRVVRARTALGEIYASDTLDLATLSVAARQVRSMVRGGAAGAGV</sequence>
<organism evidence="6 7">
    <name type="scientific">Rhodococcus rhodnii LMG 5362</name>
    <dbReference type="NCBI Taxonomy" id="1273125"/>
    <lineage>
        <taxon>Bacteria</taxon>
        <taxon>Bacillati</taxon>
        <taxon>Actinomycetota</taxon>
        <taxon>Actinomycetes</taxon>
        <taxon>Mycobacteriales</taxon>
        <taxon>Nocardiaceae</taxon>
        <taxon>Rhodococcus</taxon>
    </lineage>
</organism>
<dbReference type="eggNOG" id="COG2902">
    <property type="taxonomic scope" value="Bacteria"/>
</dbReference>
<evidence type="ECO:0000259" key="3">
    <source>
        <dbReference type="Pfam" id="PF21075"/>
    </source>
</evidence>
<keyword evidence="7" id="KW-1185">Reference proteome</keyword>
<feature type="domain" description="NAD-glutamate dehydrogenase ACT2" evidence="4">
    <location>
        <begin position="387"/>
        <end position="482"/>
    </location>
</feature>
<dbReference type="InterPro" id="IPR036291">
    <property type="entry name" value="NAD(P)-bd_dom_sf"/>
</dbReference>
<feature type="domain" description="NAD-glutamate dehydrogenase N-terminal ACT1" evidence="3">
    <location>
        <begin position="24"/>
        <end position="156"/>
    </location>
</feature>
<evidence type="ECO:0000259" key="5">
    <source>
        <dbReference type="Pfam" id="PF21077"/>
    </source>
</evidence>
<dbReference type="SUPFAM" id="SSF51735">
    <property type="entry name" value="NAD(P)-binding Rossmann-fold domains"/>
    <property type="match status" value="1"/>
</dbReference>
<dbReference type="GO" id="GO:0006538">
    <property type="term" value="P:L-glutamate catabolic process"/>
    <property type="evidence" value="ECO:0007669"/>
    <property type="project" value="InterPro"/>
</dbReference>
<name>R7WMC8_9NOCA</name>
<comment type="caution">
    <text evidence="6">The sequence shown here is derived from an EMBL/GenBank/DDBJ whole genome shotgun (WGS) entry which is preliminary data.</text>
</comment>